<dbReference type="PANTHER" id="PTHR12149">
    <property type="entry name" value="FRUCTOSAMINE 3 KINASE-RELATED PROTEIN"/>
    <property type="match status" value="1"/>
</dbReference>
<dbReference type="GO" id="GO:0016301">
    <property type="term" value="F:kinase activity"/>
    <property type="evidence" value="ECO:0007669"/>
    <property type="project" value="UniProtKB-UniRule"/>
</dbReference>
<proteinExistence type="inferred from homology"/>
<evidence type="ECO:0000313" key="3">
    <source>
        <dbReference type="Proteomes" id="UP000824106"/>
    </source>
</evidence>
<sequence length="284" mass="32377">MNKQWINQLPLSSIQQVKAVGGGDVNEAYQIETPDQKYFLLVQPNTSKEFFITEAAGLEDLKNAGITVPEVYNLGEINGDAYLLISFLTEGARGNYRDLAKMIAKMHKATSDNGLFGYGYPHQGSDITFDNDWTDSWIELFVKRRLDKLQMALVENNKWGQNQVETYEQARKVIVEDLEKHSSKPALLHGDLWGGNHMFLEDGEPALFDPAPFYGDREFDLGVTTSFGGYPKEFYEAYQEFLPMAAGYEKRLSFYRLYVFMVHLLKFGGIYESRVAQTLQEILS</sequence>
<gene>
    <name evidence="2" type="ORF">H9808_01285</name>
</gene>
<organism evidence="2 3">
    <name type="scientific">Candidatus Atopostipes pullistercoris</name>
    <dbReference type="NCBI Taxonomy" id="2838467"/>
    <lineage>
        <taxon>Bacteria</taxon>
        <taxon>Bacillati</taxon>
        <taxon>Bacillota</taxon>
        <taxon>Bacilli</taxon>
        <taxon>Lactobacillales</taxon>
        <taxon>Carnobacteriaceae</taxon>
        <taxon>Atopostipes</taxon>
    </lineage>
</organism>
<reference evidence="2" key="2">
    <citation type="submission" date="2021-04" db="EMBL/GenBank/DDBJ databases">
        <authorList>
            <person name="Gilroy R."/>
        </authorList>
    </citation>
    <scope>NUCLEOTIDE SEQUENCE</scope>
    <source>
        <strain evidence="2">CHK169-4300</strain>
    </source>
</reference>
<keyword evidence="1" id="KW-0808">Transferase</keyword>
<dbReference type="Gene3D" id="3.30.200.20">
    <property type="entry name" value="Phosphorylase Kinase, domain 1"/>
    <property type="match status" value="1"/>
</dbReference>
<keyword evidence="1 2" id="KW-0418">Kinase</keyword>
<dbReference type="Gene3D" id="3.90.1200.10">
    <property type="match status" value="1"/>
</dbReference>
<dbReference type="PIRSF" id="PIRSF006221">
    <property type="entry name" value="Ketosamine-3-kinase"/>
    <property type="match status" value="1"/>
</dbReference>
<protein>
    <submittedName>
        <fullName evidence="2">Fructosamine kinase family protein</fullName>
    </submittedName>
</protein>
<dbReference type="SUPFAM" id="SSF56112">
    <property type="entry name" value="Protein kinase-like (PK-like)"/>
    <property type="match status" value="1"/>
</dbReference>
<evidence type="ECO:0000313" key="2">
    <source>
        <dbReference type="EMBL" id="HIZ70403.1"/>
    </source>
</evidence>
<evidence type="ECO:0000256" key="1">
    <source>
        <dbReference type="PIRNR" id="PIRNR006221"/>
    </source>
</evidence>
<dbReference type="AlphaFoldDB" id="A0A9D2JXN8"/>
<dbReference type="Proteomes" id="UP000824106">
    <property type="component" value="Unassembled WGS sequence"/>
</dbReference>
<comment type="caution">
    <text evidence="2">The sequence shown here is derived from an EMBL/GenBank/DDBJ whole genome shotgun (WGS) entry which is preliminary data.</text>
</comment>
<dbReference type="EMBL" id="DXAZ01000017">
    <property type="protein sequence ID" value="HIZ70403.1"/>
    <property type="molecule type" value="Genomic_DNA"/>
</dbReference>
<dbReference type="Pfam" id="PF03881">
    <property type="entry name" value="Fructosamin_kin"/>
    <property type="match status" value="1"/>
</dbReference>
<accession>A0A9D2JXN8</accession>
<dbReference type="PANTHER" id="PTHR12149:SF8">
    <property type="entry name" value="PROTEIN-RIBULOSAMINE 3-KINASE"/>
    <property type="match status" value="1"/>
</dbReference>
<name>A0A9D2JXN8_9LACT</name>
<comment type="similarity">
    <text evidence="1">Belongs to the fructosamine kinase family.</text>
</comment>
<reference evidence="2" key="1">
    <citation type="journal article" date="2021" name="PeerJ">
        <title>Extensive microbial diversity within the chicken gut microbiome revealed by metagenomics and culture.</title>
        <authorList>
            <person name="Gilroy R."/>
            <person name="Ravi A."/>
            <person name="Getino M."/>
            <person name="Pursley I."/>
            <person name="Horton D.L."/>
            <person name="Alikhan N.F."/>
            <person name="Baker D."/>
            <person name="Gharbi K."/>
            <person name="Hall N."/>
            <person name="Watson M."/>
            <person name="Adriaenssens E.M."/>
            <person name="Foster-Nyarko E."/>
            <person name="Jarju S."/>
            <person name="Secka A."/>
            <person name="Antonio M."/>
            <person name="Oren A."/>
            <person name="Chaudhuri R.R."/>
            <person name="La Ragione R."/>
            <person name="Hildebrand F."/>
            <person name="Pallen M.J."/>
        </authorList>
    </citation>
    <scope>NUCLEOTIDE SEQUENCE</scope>
    <source>
        <strain evidence="2">CHK169-4300</strain>
    </source>
</reference>
<dbReference type="InterPro" id="IPR011009">
    <property type="entry name" value="Kinase-like_dom_sf"/>
</dbReference>
<dbReference type="InterPro" id="IPR016477">
    <property type="entry name" value="Fructo-/Ketosamine-3-kinase"/>
</dbReference>